<organism evidence="5 6">
    <name type="scientific">Lichenicola cladoniae</name>
    <dbReference type="NCBI Taxonomy" id="1484109"/>
    <lineage>
        <taxon>Bacteria</taxon>
        <taxon>Pseudomonadati</taxon>
        <taxon>Pseudomonadota</taxon>
        <taxon>Alphaproteobacteria</taxon>
        <taxon>Acetobacterales</taxon>
        <taxon>Acetobacteraceae</taxon>
        <taxon>Lichenicola</taxon>
    </lineage>
</organism>
<evidence type="ECO:0000313" key="6">
    <source>
        <dbReference type="Proteomes" id="UP000500767"/>
    </source>
</evidence>
<keyword evidence="2" id="KW-0732">Signal</keyword>
<reference evidence="5 6" key="1">
    <citation type="journal article" date="2014" name="World J. Microbiol. Biotechnol.">
        <title>Biodiversity and physiological characteristics of Antarctic and Arctic lichens-associated bacteria.</title>
        <authorList>
            <person name="Lee Y.M."/>
            <person name="Kim E.H."/>
            <person name="Lee H.K."/>
            <person name="Hong S.G."/>
        </authorList>
    </citation>
    <scope>NUCLEOTIDE SEQUENCE [LARGE SCALE GENOMIC DNA]</scope>
    <source>
        <strain evidence="5 6">PAMC 26569</strain>
    </source>
</reference>
<dbReference type="GO" id="GO:0042597">
    <property type="term" value="C:periplasmic space"/>
    <property type="evidence" value="ECO:0007669"/>
    <property type="project" value="UniProtKB-SubCell"/>
</dbReference>
<dbReference type="SMART" id="SM00858">
    <property type="entry name" value="SAF"/>
    <property type="match status" value="1"/>
</dbReference>
<dbReference type="GO" id="GO:0044780">
    <property type="term" value="P:bacterial-type flagellum assembly"/>
    <property type="evidence" value="ECO:0007669"/>
    <property type="project" value="InterPro"/>
</dbReference>
<dbReference type="Gene3D" id="3.90.1210.10">
    <property type="entry name" value="Antifreeze-like/N-acetylneuraminic acid synthase C-terminal domain"/>
    <property type="match status" value="1"/>
</dbReference>
<proteinExistence type="predicted"/>
<evidence type="ECO:0000256" key="2">
    <source>
        <dbReference type="ARBA" id="ARBA00022729"/>
    </source>
</evidence>
<evidence type="ECO:0000313" key="5">
    <source>
        <dbReference type="EMBL" id="QKE91122.1"/>
    </source>
</evidence>
<keyword evidence="5" id="KW-0969">Cilium</keyword>
<dbReference type="RefSeq" id="WP_171833356.1">
    <property type="nucleotide sequence ID" value="NZ_CP053708.1"/>
</dbReference>
<dbReference type="Gene3D" id="2.30.30.760">
    <property type="match status" value="1"/>
</dbReference>
<dbReference type="InterPro" id="IPR013974">
    <property type="entry name" value="SAF"/>
</dbReference>
<evidence type="ECO:0000256" key="3">
    <source>
        <dbReference type="ARBA" id="ARBA00022764"/>
    </source>
</evidence>
<dbReference type="Pfam" id="PF13144">
    <property type="entry name" value="ChapFlgA"/>
    <property type="match status" value="1"/>
</dbReference>
<comment type="subcellular location">
    <subcellularLocation>
        <location evidence="1">Periplasm</location>
    </subcellularLocation>
</comment>
<feature type="domain" description="SAF" evidence="4">
    <location>
        <begin position="189"/>
        <end position="251"/>
    </location>
</feature>
<dbReference type="EMBL" id="CP053708">
    <property type="protein sequence ID" value="QKE91122.1"/>
    <property type="molecule type" value="Genomic_DNA"/>
</dbReference>
<dbReference type="InterPro" id="IPR017585">
    <property type="entry name" value="SAF_FlgA"/>
</dbReference>
<accession>A0A6M8HS20</accession>
<dbReference type="PANTHER" id="PTHR36307">
    <property type="entry name" value="FLAGELLA BASAL BODY P-RING FORMATION PROTEIN FLGA"/>
    <property type="match status" value="1"/>
</dbReference>
<keyword evidence="6" id="KW-1185">Reference proteome</keyword>
<dbReference type="NCBIfam" id="TIGR03170">
    <property type="entry name" value="flgA_cterm"/>
    <property type="match status" value="1"/>
</dbReference>
<evidence type="ECO:0000256" key="1">
    <source>
        <dbReference type="ARBA" id="ARBA00004418"/>
    </source>
</evidence>
<keyword evidence="5" id="KW-0282">Flagellum</keyword>
<dbReference type="AlphaFoldDB" id="A0A6M8HS20"/>
<dbReference type="KEGG" id="lck:HN018_14660"/>
<dbReference type="CDD" id="cd11614">
    <property type="entry name" value="SAF_CpaB_FlgA_like"/>
    <property type="match status" value="1"/>
</dbReference>
<dbReference type="InterPro" id="IPR039246">
    <property type="entry name" value="Flagellar_FlgA"/>
</dbReference>
<evidence type="ECO:0000259" key="4">
    <source>
        <dbReference type="SMART" id="SM00858"/>
    </source>
</evidence>
<sequence>MSKPLIRGAAFLLLAGLVVSLGGSLHQAGAAGLRSHVMVHGNAIRLSDLFTGLSPGQDCEIGPSPAPGKRIVVPPIQLAAIASEFDVDWQAGAGYAAAVLERQARTVTRDEILAVLKPALLADGVPAASDISLGAFATPLLPVEMTAPPEIQSLDRDPQSGRFSAILQFAAADAEPVRLRVVGRLEQRVSVLALSRPLPAGSPISAADTQTIRVPLASLRGTPLTSIAEAGGLSLRRPLGDNVPLMRDMLVKAMLIDRGRPVVLRLQSGGLALTAAGTALEAGAAGDSIHVVNSLSHAILVGRIIDSADIQIDAGTAPLIARANGQTRSLPRVPTVGPVAARGWTSGLQEASN</sequence>
<gene>
    <name evidence="5" type="primary">flgA</name>
    <name evidence="5" type="ORF">HN018_14660</name>
</gene>
<protein>
    <submittedName>
        <fullName evidence="5">Flagellar basal body P-ring formation protein FlgA</fullName>
    </submittedName>
</protein>
<keyword evidence="5" id="KW-0966">Cell projection</keyword>
<dbReference type="Proteomes" id="UP000500767">
    <property type="component" value="Chromosome"/>
</dbReference>
<keyword evidence="3" id="KW-0574">Periplasm</keyword>
<name>A0A6M8HS20_9PROT</name>
<dbReference type="PANTHER" id="PTHR36307:SF1">
    <property type="entry name" value="FLAGELLA BASAL BODY P-RING FORMATION PROTEIN FLGA"/>
    <property type="match status" value="1"/>
</dbReference>